<comment type="caution">
    <text evidence="7">The sequence shown here is derived from an EMBL/GenBank/DDBJ whole genome shotgun (WGS) entry which is preliminary data.</text>
</comment>
<keyword evidence="8" id="KW-1185">Reference proteome</keyword>
<keyword evidence="5 6" id="KW-1015">Disulfide bond</keyword>
<comment type="similarity">
    <text evidence="2 6">Belongs to the fungal hydrophobin family.</text>
</comment>
<evidence type="ECO:0000256" key="2">
    <source>
        <dbReference type="ARBA" id="ARBA00010446"/>
    </source>
</evidence>
<dbReference type="EMBL" id="MU154638">
    <property type="protein sequence ID" value="KAF9490596.1"/>
    <property type="molecule type" value="Genomic_DNA"/>
</dbReference>
<keyword evidence="6" id="KW-0732">Signal</keyword>
<evidence type="ECO:0000256" key="6">
    <source>
        <dbReference type="RuleBase" id="RU365009"/>
    </source>
</evidence>
<evidence type="ECO:0000256" key="1">
    <source>
        <dbReference type="ARBA" id="ARBA00004191"/>
    </source>
</evidence>
<name>A0A9P6D313_PLEER</name>
<keyword evidence="3 6" id="KW-0134">Cell wall</keyword>
<dbReference type="OrthoDB" id="4225815at2759"/>
<dbReference type="GO" id="GO:0005199">
    <property type="term" value="F:structural constituent of cell wall"/>
    <property type="evidence" value="ECO:0007669"/>
    <property type="project" value="InterPro"/>
</dbReference>
<dbReference type="InterPro" id="IPR001338">
    <property type="entry name" value="Class_I_Hydrophobin"/>
</dbReference>
<evidence type="ECO:0000256" key="3">
    <source>
        <dbReference type="ARBA" id="ARBA00022512"/>
    </source>
</evidence>
<evidence type="ECO:0000313" key="8">
    <source>
        <dbReference type="Proteomes" id="UP000807025"/>
    </source>
</evidence>
<accession>A0A9P6D313</accession>
<sequence>MLAGLPVVFRFVVDCNCDPHSRLACGTGSVQCCNSVEKVRNYRFRRSYSPSCPANIGLSSVNVLIGAGCSPITAVGVGGTSCSSKAVCCENNSFHGLIALGCVPVNVSL</sequence>
<dbReference type="CDD" id="cd23507">
    <property type="entry name" value="hydrophobin_I"/>
    <property type="match status" value="1"/>
</dbReference>
<dbReference type="Proteomes" id="UP000807025">
    <property type="component" value="Unassembled WGS sequence"/>
</dbReference>
<keyword evidence="4 6" id="KW-0964">Secreted</keyword>
<evidence type="ECO:0000313" key="7">
    <source>
        <dbReference type="EMBL" id="KAF9490596.1"/>
    </source>
</evidence>
<proteinExistence type="inferred from homology"/>
<gene>
    <name evidence="7" type="ORF">BDN71DRAFT_1399739</name>
</gene>
<protein>
    <recommendedName>
        <fullName evidence="6">Hydrophobin</fullName>
    </recommendedName>
</protein>
<dbReference type="GO" id="GO:0009277">
    <property type="term" value="C:fungal-type cell wall"/>
    <property type="evidence" value="ECO:0007669"/>
    <property type="project" value="InterPro"/>
</dbReference>
<dbReference type="AlphaFoldDB" id="A0A9P6D313"/>
<comment type="subcellular location">
    <subcellularLocation>
        <location evidence="1 6">Secreted</location>
        <location evidence="1 6">Cell wall</location>
    </subcellularLocation>
</comment>
<evidence type="ECO:0000256" key="5">
    <source>
        <dbReference type="ARBA" id="ARBA00023157"/>
    </source>
</evidence>
<dbReference type="Pfam" id="PF01185">
    <property type="entry name" value="Hydrophobin"/>
    <property type="match status" value="1"/>
</dbReference>
<dbReference type="SMART" id="SM00075">
    <property type="entry name" value="HYDRO"/>
    <property type="match status" value="1"/>
</dbReference>
<evidence type="ECO:0000256" key="4">
    <source>
        <dbReference type="ARBA" id="ARBA00022525"/>
    </source>
</evidence>
<reference evidence="7" key="1">
    <citation type="submission" date="2020-11" db="EMBL/GenBank/DDBJ databases">
        <authorList>
            <consortium name="DOE Joint Genome Institute"/>
            <person name="Ahrendt S."/>
            <person name="Riley R."/>
            <person name="Andreopoulos W."/>
            <person name="Labutti K."/>
            <person name="Pangilinan J."/>
            <person name="Ruiz-Duenas F.J."/>
            <person name="Barrasa J.M."/>
            <person name="Sanchez-Garcia M."/>
            <person name="Camarero S."/>
            <person name="Miyauchi S."/>
            <person name="Serrano A."/>
            <person name="Linde D."/>
            <person name="Babiker R."/>
            <person name="Drula E."/>
            <person name="Ayuso-Fernandez I."/>
            <person name="Pacheco R."/>
            <person name="Padilla G."/>
            <person name="Ferreira P."/>
            <person name="Barriuso J."/>
            <person name="Kellner H."/>
            <person name="Castanera R."/>
            <person name="Alfaro M."/>
            <person name="Ramirez L."/>
            <person name="Pisabarro A.G."/>
            <person name="Kuo A."/>
            <person name="Tritt A."/>
            <person name="Lipzen A."/>
            <person name="He G."/>
            <person name="Yan M."/>
            <person name="Ng V."/>
            <person name="Cullen D."/>
            <person name="Martin F."/>
            <person name="Rosso M.-N."/>
            <person name="Henrissat B."/>
            <person name="Hibbett D."/>
            <person name="Martinez A.T."/>
            <person name="Grigoriev I.V."/>
        </authorList>
    </citation>
    <scope>NUCLEOTIDE SEQUENCE</scope>
    <source>
        <strain evidence="7">ATCC 90797</strain>
    </source>
</reference>
<organism evidence="7 8">
    <name type="scientific">Pleurotus eryngii</name>
    <name type="common">Boletus of the steppes</name>
    <dbReference type="NCBI Taxonomy" id="5323"/>
    <lineage>
        <taxon>Eukaryota</taxon>
        <taxon>Fungi</taxon>
        <taxon>Dikarya</taxon>
        <taxon>Basidiomycota</taxon>
        <taxon>Agaricomycotina</taxon>
        <taxon>Agaricomycetes</taxon>
        <taxon>Agaricomycetidae</taxon>
        <taxon>Agaricales</taxon>
        <taxon>Pleurotineae</taxon>
        <taxon>Pleurotaceae</taxon>
        <taxon>Pleurotus</taxon>
    </lineage>
</organism>